<comment type="subcellular location">
    <subcellularLocation>
        <location evidence="1">Cytoplasm</location>
    </subcellularLocation>
</comment>
<dbReference type="GO" id="GO:0002143">
    <property type="term" value="P:tRNA wobble position uridine thiolation"/>
    <property type="evidence" value="ECO:0007669"/>
    <property type="project" value="TreeGrafter"/>
</dbReference>
<evidence type="ECO:0000256" key="2">
    <source>
        <dbReference type="ARBA" id="ARBA00005718"/>
    </source>
</evidence>
<dbReference type="PANTHER" id="PTHR37010:SF1">
    <property type="entry name" value="SULFURTRANSFERASE TUSE"/>
    <property type="match status" value="1"/>
</dbReference>
<evidence type="ECO:0000256" key="1">
    <source>
        <dbReference type="ARBA" id="ARBA00004496"/>
    </source>
</evidence>
<sequence>MTQVQLPETDAEGYLVEPHDWNEALAEEFARQEDIVLTEDHWDVIRFVRTYFDEHQVAPDARFVIKYLMQRLGPTSRNKLFELFPYGYVKQTCRIAGMKRPRTWSTG</sequence>
<dbReference type="GO" id="GO:0097163">
    <property type="term" value="F:sulfur carrier activity"/>
    <property type="evidence" value="ECO:0007669"/>
    <property type="project" value="TreeGrafter"/>
</dbReference>
<evidence type="ECO:0000313" key="4">
    <source>
        <dbReference type="EMBL" id="CBI11251.1"/>
    </source>
</evidence>
<organism evidence="4">
    <name type="scientific">mine drainage metagenome</name>
    <dbReference type="NCBI Taxonomy" id="410659"/>
    <lineage>
        <taxon>unclassified sequences</taxon>
        <taxon>metagenomes</taxon>
        <taxon>ecological metagenomes</taxon>
    </lineage>
</organism>
<gene>
    <name evidence="4" type="primary">tusE</name>
    <name evidence="4" type="ORF">CARN7_2065</name>
</gene>
<evidence type="ECO:0000256" key="3">
    <source>
        <dbReference type="ARBA" id="ARBA00022490"/>
    </source>
</evidence>
<dbReference type="PIRSF" id="PIRSF006223">
    <property type="entry name" value="DsrC_TusE"/>
    <property type="match status" value="1"/>
</dbReference>
<protein>
    <submittedName>
        <fullName evidence="4">Sulfur transferase TusE</fullName>
    </submittedName>
</protein>
<proteinExistence type="inferred from homology"/>
<name>E6QVH8_9ZZZZ</name>
<dbReference type="NCBIfam" id="TIGR03342">
    <property type="entry name" value="dsrC_tusE_dsvC"/>
    <property type="match status" value="1"/>
</dbReference>
<dbReference type="InterPro" id="IPR043163">
    <property type="entry name" value="DsrC-like_N"/>
</dbReference>
<dbReference type="PANTHER" id="PTHR37010">
    <property type="entry name" value="SULFURTRANSFERASE TUSE"/>
    <property type="match status" value="1"/>
</dbReference>
<dbReference type="InterPro" id="IPR025526">
    <property type="entry name" value="DsrC-like_dom_sf"/>
</dbReference>
<keyword evidence="3" id="KW-0963">Cytoplasm</keyword>
<dbReference type="InterPro" id="IPR007453">
    <property type="entry name" value="DsrC/TusE"/>
</dbReference>
<dbReference type="Pfam" id="PF04358">
    <property type="entry name" value="DsrC"/>
    <property type="match status" value="1"/>
</dbReference>
<comment type="caution">
    <text evidence="4">The sequence shown here is derived from an EMBL/GenBank/DDBJ whole genome shotgun (WGS) entry which is preliminary data.</text>
</comment>
<comment type="similarity">
    <text evidence="2">Belongs to the DsrC/TusE family.</text>
</comment>
<accession>E6QVH8</accession>
<dbReference type="Gene3D" id="1.10.10.370">
    <property type="entry name" value="DsrC-like protein, C-terminal domain"/>
    <property type="match status" value="1"/>
</dbReference>
<keyword evidence="4" id="KW-0808">Transferase</keyword>
<dbReference type="EMBL" id="CABR01000129">
    <property type="protein sequence ID" value="CBI11251.1"/>
    <property type="molecule type" value="Genomic_DNA"/>
</dbReference>
<dbReference type="AlphaFoldDB" id="E6QVH8"/>
<dbReference type="GO" id="GO:0005737">
    <property type="term" value="C:cytoplasm"/>
    <property type="evidence" value="ECO:0007669"/>
    <property type="project" value="UniProtKB-SubCell"/>
</dbReference>
<dbReference type="GO" id="GO:0016740">
    <property type="term" value="F:transferase activity"/>
    <property type="evidence" value="ECO:0007669"/>
    <property type="project" value="UniProtKB-KW"/>
</dbReference>
<dbReference type="Gene3D" id="3.30.1420.10">
    <property type="match status" value="1"/>
</dbReference>
<dbReference type="InterPro" id="IPR042072">
    <property type="entry name" value="DsrC-like_C"/>
</dbReference>
<dbReference type="SUPFAM" id="SSF69721">
    <property type="entry name" value="DsrC, the gamma subunit of dissimilatory sulfite reductase"/>
    <property type="match status" value="1"/>
</dbReference>
<reference evidence="4" key="1">
    <citation type="submission" date="2009-10" db="EMBL/GenBank/DDBJ databases">
        <title>Diversity of trophic interactions inside an arsenic-rich microbial ecosystem.</title>
        <authorList>
            <person name="Bertin P.N."/>
            <person name="Heinrich-Salmeron A."/>
            <person name="Pelletier E."/>
            <person name="Goulhen-Chollet F."/>
            <person name="Arsene-Ploetze F."/>
            <person name="Gallien S."/>
            <person name="Calteau A."/>
            <person name="Vallenet D."/>
            <person name="Casiot C."/>
            <person name="Chane-Woon-Ming B."/>
            <person name="Giloteaux L."/>
            <person name="Barakat M."/>
            <person name="Bonnefoy V."/>
            <person name="Bruneel O."/>
            <person name="Chandler M."/>
            <person name="Cleiss J."/>
            <person name="Duran R."/>
            <person name="Elbaz-Poulichet F."/>
            <person name="Fonknechten N."/>
            <person name="Lauga B."/>
            <person name="Mornico D."/>
            <person name="Ortet P."/>
            <person name="Schaeffer C."/>
            <person name="Siguier P."/>
            <person name="Alexander Thil Smith A."/>
            <person name="Van Dorsselaer A."/>
            <person name="Weissenbach J."/>
            <person name="Medigue C."/>
            <person name="Le Paslier D."/>
        </authorList>
    </citation>
    <scope>NUCLEOTIDE SEQUENCE</scope>
</reference>